<protein>
    <submittedName>
        <fullName evidence="1">Uncharacterized protein</fullName>
    </submittedName>
</protein>
<evidence type="ECO:0000313" key="2">
    <source>
        <dbReference type="Proteomes" id="UP001055879"/>
    </source>
</evidence>
<sequence length="119" mass="13773">MKIEAMMNWEPLRSPTEIQSFLGLTGYYRRFVQDFSKIASSLTALTRKNVKFAWIETQEKAFRTLQRKLCEAQILSLPEGTDDFVVYSDASKMDLGCVLMQRGKVIAYASRQLKEHEKN</sequence>
<dbReference type="Proteomes" id="UP001055879">
    <property type="component" value="Linkage Group LG01"/>
</dbReference>
<keyword evidence="2" id="KW-1185">Reference proteome</keyword>
<dbReference type="EMBL" id="CM042047">
    <property type="protein sequence ID" value="KAI3771735.1"/>
    <property type="molecule type" value="Genomic_DNA"/>
</dbReference>
<organism evidence="1 2">
    <name type="scientific">Arctium lappa</name>
    <name type="common">Greater burdock</name>
    <name type="synonym">Lappa major</name>
    <dbReference type="NCBI Taxonomy" id="4217"/>
    <lineage>
        <taxon>Eukaryota</taxon>
        <taxon>Viridiplantae</taxon>
        <taxon>Streptophyta</taxon>
        <taxon>Embryophyta</taxon>
        <taxon>Tracheophyta</taxon>
        <taxon>Spermatophyta</taxon>
        <taxon>Magnoliopsida</taxon>
        <taxon>eudicotyledons</taxon>
        <taxon>Gunneridae</taxon>
        <taxon>Pentapetalae</taxon>
        <taxon>asterids</taxon>
        <taxon>campanulids</taxon>
        <taxon>Asterales</taxon>
        <taxon>Asteraceae</taxon>
        <taxon>Carduoideae</taxon>
        <taxon>Cardueae</taxon>
        <taxon>Arctiinae</taxon>
        <taxon>Arctium</taxon>
    </lineage>
</organism>
<proteinExistence type="predicted"/>
<accession>A0ACB9FKR7</accession>
<name>A0ACB9FKR7_ARCLA</name>
<reference evidence="1 2" key="2">
    <citation type="journal article" date="2022" name="Mol. Ecol. Resour.">
        <title>The genomes of chicory, endive, great burdock and yacon provide insights into Asteraceae paleo-polyploidization history and plant inulin production.</title>
        <authorList>
            <person name="Fan W."/>
            <person name="Wang S."/>
            <person name="Wang H."/>
            <person name="Wang A."/>
            <person name="Jiang F."/>
            <person name="Liu H."/>
            <person name="Zhao H."/>
            <person name="Xu D."/>
            <person name="Zhang Y."/>
        </authorList>
    </citation>
    <scope>NUCLEOTIDE SEQUENCE [LARGE SCALE GENOMIC DNA]</scope>
    <source>
        <strain evidence="2">cv. Niubang</strain>
    </source>
</reference>
<comment type="caution">
    <text evidence="1">The sequence shown here is derived from an EMBL/GenBank/DDBJ whole genome shotgun (WGS) entry which is preliminary data.</text>
</comment>
<evidence type="ECO:0000313" key="1">
    <source>
        <dbReference type="EMBL" id="KAI3771735.1"/>
    </source>
</evidence>
<gene>
    <name evidence="1" type="ORF">L6452_02902</name>
</gene>
<reference evidence="2" key="1">
    <citation type="journal article" date="2022" name="Mol. Ecol. Resour.">
        <title>The genomes of chicory, endive, great burdock and yacon provide insights into Asteraceae palaeo-polyploidization history and plant inulin production.</title>
        <authorList>
            <person name="Fan W."/>
            <person name="Wang S."/>
            <person name="Wang H."/>
            <person name="Wang A."/>
            <person name="Jiang F."/>
            <person name="Liu H."/>
            <person name="Zhao H."/>
            <person name="Xu D."/>
            <person name="Zhang Y."/>
        </authorList>
    </citation>
    <scope>NUCLEOTIDE SEQUENCE [LARGE SCALE GENOMIC DNA]</scope>
    <source>
        <strain evidence="2">cv. Niubang</strain>
    </source>
</reference>